<sequence>MSSIKGLVLVLALALTHALLVSSEDSKPDLSDAAREKIQQGLDLAKEGFARAENAISQARERLGPLASNFTRDFKERFNDGVQKAQEVLTQVKETVSSHIPLRQDRDNHNLLRGGHSIDIPSIRALLSNRSSFSVPREEMNNGAEECH</sequence>
<evidence type="ECO:0000256" key="1">
    <source>
        <dbReference type="SAM" id="SignalP"/>
    </source>
</evidence>
<reference evidence="2" key="1">
    <citation type="submission" date="2014-09" db="EMBL/GenBank/DDBJ databases">
        <authorList>
            <person name="Magalhaes I.L.F."/>
            <person name="Oliveira U."/>
            <person name="Santos F.R."/>
            <person name="Vidigal T.H.D.A."/>
            <person name="Brescovit A.D."/>
            <person name="Santos A.J."/>
        </authorList>
    </citation>
    <scope>NUCLEOTIDE SEQUENCE</scope>
</reference>
<feature type="signal peptide" evidence="1">
    <location>
        <begin position="1"/>
        <end position="18"/>
    </location>
</feature>
<name>A0A0K8T7L7_LYGHE</name>
<dbReference type="EMBL" id="GBRD01004299">
    <property type="protein sequence ID" value="JAG61522.1"/>
    <property type="molecule type" value="Transcribed_RNA"/>
</dbReference>
<accession>A0A0K8T7L7</accession>
<protein>
    <submittedName>
        <fullName evidence="2">Uncharacterized protein</fullName>
    </submittedName>
</protein>
<dbReference type="AlphaFoldDB" id="A0A0K8T7L7"/>
<organism evidence="2">
    <name type="scientific">Lygus hesperus</name>
    <name type="common">Western plant bug</name>
    <dbReference type="NCBI Taxonomy" id="30085"/>
    <lineage>
        <taxon>Eukaryota</taxon>
        <taxon>Metazoa</taxon>
        <taxon>Ecdysozoa</taxon>
        <taxon>Arthropoda</taxon>
        <taxon>Hexapoda</taxon>
        <taxon>Insecta</taxon>
        <taxon>Pterygota</taxon>
        <taxon>Neoptera</taxon>
        <taxon>Paraneoptera</taxon>
        <taxon>Hemiptera</taxon>
        <taxon>Heteroptera</taxon>
        <taxon>Panheteroptera</taxon>
        <taxon>Cimicomorpha</taxon>
        <taxon>Miridae</taxon>
        <taxon>Mirini</taxon>
        <taxon>Lygus</taxon>
    </lineage>
</organism>
<feature type="chain" id="PRO_5005519842" evidence="1">
    <location>
        <begin position="19"/>
        <end position="148"/>
    </location>
</feature>
<evidence type="ECO:0000313" key="2">
    <source>
        <dbReference type="EMBL" id="JAG61522.1"/>
    </source>
</evidence>
<keyword evidence="1" id="KW-0732">Signal</keyword>
<proteinExistence type="predicted"/>